<feature type="compositionally biased region" description="Acidic residues" evidence="1">
    <location>
        <begin position="1"/>
        <end position="11"/>
    </location>
</feature>
<name>A0A6A6MK20_HEVBR</name>
<dbReference type="AlphaFoldDB" id="A0A6A6MK20"/>
<accession>A0A6A6MK20</accession>
<comment type="caution">
    <text evidence="2">The sequence shown here is derived from an EMBL/GenBank/DDBJ whole genome shotgun (WGS) entry which is preliminary data.</text>
</comment>
<evidence type="ECO:0000256" key="1">
    <source>
        <dbReference type="SAM" id="MobiDB-lite"/>
    </source>
</evidence>
<keyword evidence="3" id="KW-1185">Reference proteome</keyword>
<evidence type="ECO:0000313" key="3">
    <source>
        <dbReference type="Proteomes" id="UP000467840"/>
    </source>
</evidence>
<dbReference type="EMBL" id="JAAGAX010000006">
    <property type="protein sequence ID" value="KAF2312486.1"/>
    <property type="molecule type" value="Genomic_DNA"/>
</dbReference>
<organism evidence="2 3">
    <name type="scientific">Hevea brasiliensis</name>
    <name type="common">Para rubber tree</name>
    <name type="synonym">Siphonia brasiliensis</name>
    <dbReference type="NCBI Taxonomy" id="3981"/>
    <lineage>
        <taxon>Eukaryota</taxon>
        <taxon>Viridiplantae</taxon>
        <taxon>Streptophyta</taxon>
        <taxon>Embryophyta</taxon>
        <taxon>Tracheophyta</taxon>
        <taxon>Spermatophyta</taxon>
        <taxon>Magnoliopsida</taxon>
        <taxon>eudicotyledons</taxon>
        <taxon>Gunneridae</taxon>
        <taxon>Pentapetalae</taxon>
        <taxon>rosids</taxon>
        <taxon>fabids</taxon>
        <taxon>Malpighiales</taxon>
        <taxon>Euphorbiaceae</taxon>
        <taxon>Crotonoideae</taxon>
        <taxon>Micrandreae</taxon>
        <taxon>Hevea</taxon>
    </lineage>
</organism>
<evidence type="ECO:0000313" key="2">
    <source>
        <dbReference type="EMBL" id="KAF2312486.1"/>
    </source>
</evidence>
<gene>
    <name evidence="2" type="ORF">GH714_034848</name>
</gene>
<sequence length="241" mass="27846">MSMEEGNVDEVPEIHVEGYTVNPEKQFSGTHHGRNGNLAKENGLHDDSPLTETAHEQLVQMVIELKFQNEFLKSQFEALKNLQSADDESQQRTKASGKKTGESADMEELHKRIESLSRELHEEKQTRVAAEEALKHLREAHSEADAKAQELSAKLAEGRMLSVYLKFNTEFQRAQQKLDQEIKEREEKYSELDSKFQRLHKRAKQRIQEVQKEKDDLEARFREINETAERASSQQSTLQKS</sequence>
<reference evidence="2 3" key="1">
    <citation type="journal article" date="2020" name="Mol. Plant">
        <title>The Chromosome-Based Rubber Tree Genome Provides New Insights into Spurge Genome Evolution and Rubber Biosynthesis.</title>
        <authorList>
            <person name="Liu J."/>
            <person name="Shi C."/>
            <person name="Shi C.C."/>
            <person name="Li W."/>
            <person name="Zhang Q.J."/>
            <person name="Zhang Y."/>
            <person name="Li K."/>
            <person name="Lu H.F."/>
            <person name="Shi C."/>
            <person name="Zhu S.T."/>
            <person name="Xiao Z.Y."/>
            <person name="Nan H."/>
            <person name="Yue Y."/>
            <person name="Zhu X.G."/>
            <person name="Wu Y."/>
            <person name="Hong X.N."/>
            <person name="Fan G.Y."/>
            <person name="Tong Y."/>
            <person name="Zhang D."/>
            <person name="Mao C.L."/>
            <person name="Liu Y.L."/>
            <person name="Hao S.J."/>
            <person name="Liu W.Q."/>
            <person name="Lv M.Q."/>
            <person name="Zhang H.B."/>
            <person name="Liu Y."/>
            <person name="Hu-Tang G.R."/>
            <person name="Wang J.P."/>
            <person name="Wang J.H."/>
            <person name="Sun Y.H."/>
            <person name="Ni S.B."/>
            <person name="Chen W.B."/>
            <person name="Zhang X.C."/>
            <person name="Jiao Y.N."/>
            <person name="Eichler E.E."/>
            <person name="Li G.H."/>
            <person name="Liu X."/>
            <person name="Gao L.Z."/>
        </authorList>
    </citation>
    <scope>NUCLEOTIDE SEQUENCE [LARGE SCALE GENOMIC DNA]</scope>
    <source>
        <strain evidence="3">cv. GT1</strain>
        <tissue evidence="2">Leaf</tissue>
    </source>
</reference>
<feature type="region of interest" description="Disordered" evidence="1">
    <location>
        <begin position="83"/>
        <end position="107"/>
    </location>
</feature>
<dbReference type="Proteomes" id="UP000467840">
    <property type="component" value="Chromosome 14"/>
</dbReference>
<protein>
    <submittedName>
        <fullName evidence="2">Uncharacterized protein</fullName>
    </submittedName>
</protein>
<proteinExistence type="predicted"/>
<feature type="region of interest" description="Disordered" evidence="1">
    <location>
        <begin position="1"/>
        <end position="49"/>
    </location>
</feature>